<protein>
    <recommendedName>
        <fullName evidence="4">Kinase</fullName>
        <ecNumber evidence="4">2.7.-.-</ecNumber>
    </recommendedName>
</protein>
<dbReference type="Pfam" id="PF03770">
    <property type="entry name" value="IPK"/>
    <property type="match status" value="1"/>
</dbReference>
<dbReference type="PANTHER" id="PTHR12400:SF21">
    <property type="entry name" value="KINASE"/>
    <property type="match status" value="1"/>
</dbReference>
<comment type="similarity">
    <text evidence="1 4">Belongs to the inositol phosphokinase (IPK) family.</text>
</comment>
<dbReference type="EMBL" id="HE612856">
    <property type="protein sequence ID" value="CCE61488.1"/>
    <property type="molecule type" value="Genomic_DNA"/>
</dbReference>
<dbReference type="GO" id="GO:0000827">
    <property type="term" value="F:inositol-1,3,4,5,6-pentakisphosphate kinase activity"/>
    <property type="evidence" value="ECO:0007669"/>
    <property type="project" value="EnsemblFungi"/>
</dbReference>
<dbReference type="PANTHER" id="PTHR12400">
    <property type="entry name" value="INOSITOL POLYPHOSPHATE KINASE"/>
    <property type="match status" value="1"/>
</dbReference>
<dbReference type="AlphaFoldDB" id="G8BNL0"/>
<dbReference type="STRING" id="1071381.G8BNL0"/>
<dbReference type="GO" id="GO:0005634">
    <property type="term" value="C:nucleus"/>
    <property type="evidence" value="ECO:0007669"/>
    <property type="project" value="TreeGrafter"/>
</dbReference>
<dbReference type="GO" id="GO:0046854">
    <property type="term" value="P:phosphatidylinositol phosphate biosynthetic process"/>
    <property type="evidence" value="ECO:0007669"/>
    <property type="project" value="TreeGrafter"/>
</dbReference>
<dbReference type="EC" id="2.7.-.-" evidence="4"/>
<dbReference type="GO" id="GO:0008440">
    <property type="term" value="F:inositol-1,4,5-trisphosphate 3-kinase activity"/>
    <property type="evidence" value="ECO:0007669"/>
    <property type="project" value="TreeGrafter"/>
</dbReference>
<evidence type="ECO:0000256" key="5">
    <source>
        <dbReference type="SAM" id="MobiDB-lite"/>
    </source>
</evidence>
<dbReference type="GO" id="GO:0000828">
    <property type="term" value="F:inositol hexakisphosphate kinase activity"/>
    <property type="evidence" value="ECO:0007669"/>
    <property type="project" value="EnsemblFungi"/>
</dbReference>
<gene>
    <name evidence="6" type="primary">TPHA0A04130</name>
    <name evidence="6" type="ordered locus">TPHA_0A04130</name>
</gene>
<dbReference type="SUPFAM" id="SSF56104">
    <property type="entry name" value="SAICAR synthase-like"/>
    <property type="match status" value="1"/>
</dbReference>
<evidence type="ECO:0000256" key="4">
    <source>
        <dbReference type="RuleBase" id="RU363090"/>
    </source>
</evidence>
<dbReference type="GO" id="GO:0032958">
    <property type="term" value="P:inositol phosphate biosynthetic process"/>
    <property type="evidence" value="ECO:0007669"/>
    <property type="project" value="EnsemblFungi"/>
</dbReference>
<dbReference type="GeneID" id="11532667"/>
<dbReference type="OrthoDB" id="2573163at2759"/>
<feature type="compositionally biased region" description="Polar residues" evidence="5">
    <location>
        <begin position="561"/>
        <end position="575"/>
    </location>
</feature>
<dbReference type="HOGENOM" id="CLU_004422_0_0_1"/>
<dbReference type="Gene3D" id="3.30.470.160">
    <property type="entry name" value="Inositol polyphosphate kinase"/>
    <property type="match status" value="1"/>
</dbReference>
<feature type="region of interest" description="Disordered" evidence="5">
    <location>
        <begin position="545"/>
        <end position="575"/>
    </location>
</feature>
<dbReference type="Proteomes" id="UP000005666">
    <property type="component" value="Chromosome 1"/>
</dbReference>
<evidence type="ECO:0000256" key="3">
    <source>
        <dbReference type="ARBA" id="ARBA00022777"/>
    </source>
</evidence>
<dbReference type="GO" id="GO:0000829">
    <property type="term" value="F:diphosphoinositol pentakisphosphate kinase activity"/>
    <property type="evidence" value="ECO:0007669"/>
    <property type="project" value="EnsemblFungi"/>
</dbReference>
<dbReference type="RefSeq" id="XP_003683922.1">
    <property type="nucleotide sequence ID" value="XM_003683874.1"/>
</dbReference>
<proteinExistence type="inferred from homology"/>
<evidence type="ECO:0000313" key="6">
    <source>
        <dbReference type="EMBL" id="CCE61488.1"/>
    </source>
</evidence>
<evidence type="ECO:0000313" key="7">
    <source>
        <dbReference type="Proteomes" id="UP000005666"/>
    </source>
</evidence>
<dbReference type="GO" id="GO:0010919">
    <property type="term" value="P:regulation of inositol phosphate biosynthetic process"/>
    <property type="evidence" value="ECO:0007669"/>
    <property type="project" value="EnsemblFungi"/>
</dbReference>
<keyword evidence="3 4" id="KW-0418">Kinase</keyword>
<evidence type="ECO:0000256" key="1">
    <source>
        <dbReference type="ARBA" id="ARBA00007374"/>
    </source>
</evidence>
<dbReference type="InterPro" id="IPR038286">
    <property type="entry name" value="IPK_sf"/>
</dbReference>
<keyword evidence="2 4" id="KW-0808">Transferase</keyword>
<dbReference type="GO" id="GO:0005737">
    <property type="term" value="C:cytoplasm"/>
    <property type="evidence" value="ECO:0007669"/>
    <property type="project" value="TreeGrafter"/>
</dbReference>
<feature type="region of interest" description="Disordered" evidence="5">
    <location>
        <begin position="1"/>
        <end position="24"/>
    </location>
</feature>
<dbReference type="eggNOG" id="KOG1620">
    <property type="taxonomic scope" value="Eukaryota"/>
</dbReference>
<keyword evidence="7" id="KW-1185">Reference proteome</keyword>
<organism evidence="6 7">
    <name type="scientific">Tetrapisispora phaffii (strain ATCC 24235 / CBS 4417 / NBRC 1672 / NRRL Y-8282 / UCD 70-5)</name>
    <name type="common">Yeast</name>
    <name type="synonym">Fabospora phaffii</name>
    <dbReference type="NCBI Taxonomy" id="1071381"/>
    <lineage>
        <taxon>Eukaryota</taxon>
        <taxon>Fungi</taxon>
        <taxon>Dikarya</taxon>
        <taxon>Ascomycota</taxon>
        <taxon>Saccharomycotina</taxon>
        <taxon>Saccharomycetes</taxon>
        <taxon>Saccharomycetales</taxon>
        <taxon>Saccharomycetaceae</taxon>
        <taxon>Tetrapisispora</taxon>
    </lineage>
</organism>
<reference evidence="6 7" key="1">
    <citation type="journal article" date="2011" name="Proc. Natl. Acad. Sci. U.S.A.">
        <title>Evolutionary erosion of yeast sex chromosomes by mating-type switching accidents.</title>
        <authorList>
            <person name="Gordon J.L."/>
            <person name="Armisen D."/>
            <person name="Proux-Wera E."/>
            <person name="Oheigeartaigh S.S."/>
            <person name="Byrne K.P."/>
            <person name="Wolfe K.H."/>
        </authorList>
    </citation>
    <scope>NUCLEOTIDE SEQUENCE [LARGE SCALE GENOMIC DNA]</scope>
    <source>
        <strain evidence="7">ATCC 24235 / CBS 4417 / NBRC 1672 / NRRL Y-8282 / UCD 70-5</strain>
    </source>
</reference>
<feature type="compositionally biased region" description="Polar residues" evidence="5">
    <location>
        <begin position="1"/>
        <end position="10"/>
    </location>
</feature>
<dbReference type="GO" id="GO:0030643">
    <property type="term" value="P:intracellular phosphate ion homeostasis"/>
    <property type="evidence" value="ECO:0007669"/>
    <property type="project" value="EnsemblFungi"/>
</dbReference>
<sequence>MENRSQTAGNNKKDKNNSNVIAESFHLGPSTEIVKRNDNNFNMHLYPSTPNFRSNSVSKDIRKNNSSNFLKGRKASTYLRIFTEDQNSNQDETISDNQGDIYNNSDCSNNSNISVTGNILRLANRKSVTNIGTNSDNNKPFSLPKTIEFSNMDKSFDSVTESLSHIDKLRITTKSNDIGSHKIKPVDSNGLDDSCNTIFDSNRNTAAKIPLTPISSATYYPHKLQDGEEEEDEDFIGNINEEQHIVAVDKNSILNKDKIQTKNEDDKDIFKVISEDPKELQIKTYNETDSKIVDSNDKINKSNTGSDVYVNKGDKDEDEDGHEYPLAVELQPFTQTVGGHTAIFRFSKRAVCKALVNRENKWYETIELRHKDLLAFMPRYIGVLNVRQHFRSREDFLREVSRTKVTKKGKKMEKEKKFENLVNSVSSNSVAASKGEDIRTALSGTHVPSNVTNQMQLSKTMSDISENAERLEMKFKKQKEHKKQSKICQPNMWPEVLLDDNKHIIPESLWDRYANFPNPALNHKHHYPYSRPADYDAYIADSSNSTNQLAKTDPIDDDMSKQSLQKKVSHKASTSYESNEVRFSCDSGSTSVNTKLQELVLKEVFAPKQLRRNKSQPNVMHNMTSDISSAALKLTDESTTSVPRDTDQACNINQNSVSALGDQRTGVKETLSNTSNADVEFSNNSPLLNKVDQSCISTNVGSPHSVMDLEQLYKKETARVNFKNEKNASIKLALLTSHDSHENVSVVNKDKITLSTLTDKANDSDISDPNISATLVIQENTEHKVSNDCLGSKSKYNSMIDETENISFEENSGTIVSKFILLEDLTRNMKKPCALDLKMGTRQYGVDATISKQLSQTKKCLNTTSRKLGVRICGLKIWDKDYYICRDKYFGRRVKIGWQFARTIARFFYNGSQNSSILMQIPNIISQLDELLVVLKKLVGYRLYGASILLLYDGVQKDLIKNKCKVKLIDFARGVTKDDIDEGLEKFCIPPRSPGTEDRGFIRGVKSLKFYLNLIWNYLTNDAQMVFGEEELYNHVFNNPDPVLRERYFSNWDWLDDFDKENENEANDSSSALRQTWRKYELIFDVEPIYDDDENVSD</sequence>
<evidence type="ECO:0000256" key="2">
    <source>
        <dbReference type="ARBA" id="ARBA00022679"/>
    </source>
</evidence>
<dbReference type="InterPro" id="IPR005522">
    <property type="entry name" value="IPK"/>
</dbReference>
<dbReference type="GO" id="GO:0000824">
    <property type="term" value="F:inositol-1,4,5,6-tetrakisphosphate 3-kinase activity"/>
    <property type="evidence" value="ECO:0007669"/>
    <property type="project" value="TreeGrafter"/>
</dbReference>
<accession>G8BNL0</accession>
<name>G8BNL0_TETPH</name>
<dbReference type="OMA" id="KEDAMEC"/>
<dbReference type="KEGG" id="tpf:TPHA_0A04130"/>